<reference evidence="3 4" key="1">
    <citation type="submission" date="2015-05" db="EMBL/GenBank/DDBJ databases">
        <title>Comparative analyses of the lipooligosaccharides from nottypeable Haemophilus influenzae and Haemophilus haemolyticus.</title>
        <authorList>
            <person name="Post D.M.B."/>
            <person name="Ketterer M.R."/>
            <person name="Coffin J.E."/>
            <person name="Reinders L.M."/>
            <person name="Munson R.S.Jr."/>
            <person name="Bair T.B."/>
            <person name="Murphy T.F."/>
            <person name="Foster E."/>
            <person name="Gibson B.W."/>
            <person name="Apicella M.A."/>
        </authorList>
    </citation>
    <scope>NUCLEOTIDE SEQUENCE [LARGE SCALE GENOMIC DNA]</scope>
    <source>
        <strain evidence="3 4">11P18</strain>
    </source>
</reference>
<gene>
    <name evidence="3" type="ORF">AAX18_05410</name>
</gene>
<proteinExistence type="predicted"/>
<evidence type="ECO:0000256" key="1">
    <source>
        <dbReference type="SAM" id="Phobius"/>
    </source>
</evidence>
<dbReference type="Pfam" id="PF10675">
    <property type="entry name" value="DUF2489"/>
    <property type="match status" value="1"/>
</dbReference>
<name>A0A0M3G8T6_HAEHA</name>
<dbReference type="RefSeq" id="WP_046953202.1">
    <property type="nucleotide sequence ID" value="NZ_CP031238.1"/>
</dbReference>
<feature type="transmembrane region" description="Helical" evidence="1">
    <location>
        <begin position="6"/>
        <end position="24"/>
    </location>
</feature>
<dbReference type="InterPro" id="IPR019617">
    <property type="entry name" value="DUF2489"/>
</dbReference>
<protein>
    <recommendedName>
        <fullName evidence="2">DUF2489 domain-containing protein</fullName>
    </recommendedName>
</protein>
<organism evidence="3 4">
    <name type="scientific">Haemophilus haemolyticus</name>
    <dbReference type="NCBI Taxonomy" id="726"/>
    <lineage>
        <taxon>Bacteria</taxon>
        <taxon>Pseudomonadati</taxon>
        <taxon>Pseudomonadota</taxon>
        <taxon>Gammaproteobacteria</taxon>
        <taxon>Pasteurellales</taxon>
        <taxon>Pasteurellaceae</taxon>
        <taxon>Haemophilus</taxon>
    </lineage>
</organism>
<evidence type="ECO:0000313" key="4">
    <source>
        <dbReference type="Proteomes" id="UP000034750"/>
    </source>
</evidence>
<sequence>MIWLFIVVAFFLVIGLSLYAIYLLKQLKIQKELITKAKHDRTIRLKESIDVIARAMQSGECNTSEGVIRLTMLLRPFGKNLSTYPAMANLYEVVRDMPTHDARKLLDKRERMRLDLDRESAEVQFEQDIKKELYILLEDIKSIELT</sequence>
<comment type="caution">
    <text evidence="3">The sequence shown here is derived from an EMBL/GenBank/DDBJ whole genome shotgun (WGS) entry which is preliminary data.</text>
</comment>
<dbReference type="AlphaFoldDB" id="A0A0M3G8T6"/>
<keyword evidence="1" id="KW-0472">Membrane</keyword>
<keyword evidence="1" id="KW-0812">Transmembrane</keyword>
<accession>A0A0M3G8T6</accession>
<dbReference type="Proteomes" id="UP000034750">
    <property type="component" value="Unassembled WGS sequence"/>
</dbReference>
<dbReference type="PATRIC" id="fig|726.54.peg.1081"/>
<dbReference type="EMBL" id="LCTK01000023">
    <property type="protein sequence ID" value="KKZ58681.1"/>
    <property type="molecule type" value="Genomic_DNA"/>
</dbReference>
<keyword evidence="1" id="KW-1133">Transmembrane helix</keyword>
<feature type="domain" description="DUF2489" evidence="2">
    <location>
        <begin position="13"/>
        <end position="133"/>
    </location>
</feature>
<evidence type="ECO:0000313" key="3">
    <source>
        <dbReference type="EMBL" id="KKZ58681.1"/>
    </source>
</evidence>
<evidence type="ECO:0000259" key="2">
    <source>
        <dbReference type="Pfam" id="PF10675"/>
    </source>
</evidence>